<feature type="compositionally biased region" description="Acidic residues" evidence="2">
    <location>
        <begin position="212"/>
        <end position="223"/>
    </location>
</feature>
<feature type="region of interest" description="Disordered" evidence="2">
    <location>
        <begin position="1"/>
        <end position="44"/>
    </location>
</feature>
<evidence type="ECO:0000259" key="3">
    <source>
        <dbReference type="SMART" id="SM00787"/>
    </source>
</evidence>
<dbReference type="EMBL" id="MU002108">
    <property type="protein sequence ID" value="KAF2789865.1"/>
    <property type="molecule type" value="Genomic_DNA"/>
</dbReference>
<evidence type="ECO:0000256" key="2">
    <source>
        <dbReference type="SAM" id="MobiDB-lite"/>
    </source>
</evidence>
<dbReference type="InterPro" id="IPR033338">
    <property type="entry name" value="Spc105/Spc7"/>
</dbReference>
<evidence type="ECO:0000313" key="4">
    <source>
        <dbReference type="EMBL" id="KAF2789865.1"/>
    </source>
</evidence>
<feature type="compositionally biased region" description="Basic residues" evidence="2">
    <location>
        <begin position="86"/>
        <end position="96"/>
    </location>
</feature>
<feature type="region of interest" description="Disordered" evidence="2">
    <location>
        <begin position="493"/>
        <end position="614"/>
    </location>
</feature>
<feature type="region of interest" description="Disordered" evidence="2">
    <location>
        <begin position="120"/>
        <end position="409"/>
    </location>
</feature>
<evidence type="ECO:0000313" key="5">
    <source>
        <dbReference type="Proteomes" id="UP000799757"/>
    </source>
</evidence>
<feature type="region of interest" description="Disordered" evidence="2">
    <location>
        <begin position="660"/>
        <end position="721"/>
    </location>
</feature>
<feature type="domain" description="Spc7 kinetochore protein" evidence="3">
    <location>
        <begin position="727"/>
        <end position="1041"/>
    </location>
</feature>
<evidence type="ECO:0000256" key="1">
    <source>
        <dbReference type="SAM" id="Coils"/>
    </source>
</evidence>
<dbReference type="SMART" id="SM00787">
    <property type="entry name" value="Spc7"/>
    <property type="match status" value="1"/>
</dbReference>
<feature type="compositionally biased region" description="Polar residues" evidence="2">
    <location>
        <begin position="1"/>
        <end position="24"/>
    </location>
</feature>
<keyword evidence="1" id="KW-0175">Coiled coil</keyword>
<feature type="compositionally biased region" description="Polar residues" evidence="2">
    <location>
        <begin position="585"/>
        <end position="606"/>
    </location>
</feature>
<keyword evidence="5" id="KW-1185">Reference proteome</keyword>
<feature type="compositionally biased region" description="Low complexity" evidence="2">
    <location>
        <begin position="675"/>
        <end position="694"/>
    </location>
</feature>
<feature type="region of interest" description="Disordered" evidence="2">
    <location>
        <begin position="73"/>
        <end position="96"/>
    </location>
</feature>
<feature type="compositionally biased region" description="Polar residues" evidence="2">
    <location>
        <begin position="288"/>
        <end position="297"/>
    </location>
</feature>
<dbReference type="GO" id="GO:0007094">
    <property type="term" value="P:mitotic spindle assembly checkpoint signaling"/>
    <property type="evidence" value="ECO:0007669"/>
    <property type="project" value="TreeGrafter"/>
</dbReference>
<feature type="compositionally biased region" description="Low complexity" evidence="2">
    <location>
        <begin position="120"/>
        <end position="133"/>
    </location>
</feature>
<dbReference type="InterPro" id="IPR040850">
    <property type="entry name" value="Knl1_RWD_C"/>
</dbReference>
<reference evidence="4" key="1">
    <citation type="journal article" date="2020" name="Stud. Mycol.">
        <title>101 Dothideomycetes genomes: a test case for predicting lifestyles and emergence of pathogens.</title>
        <authorList>
            <person name="Haridas S."/>
            <person name="Albert R."/>
            <person name="Binder M."/>
            <person name="Bloem J."/>
            <person name="Labutti K."/>
            <person name="Salamov A."/>
            <person name="Andreopoulos B."/>
            <person name="Baker S."/>
            <person name="Barry K."/>
            <person name="Bills G."/>
            <person name="Bluhm B."/>
            <person name="Cannon C."/>
            <person name="Castanera R."/>
            <person name="Culley D."/>
            <person name="Daum C."/>
            <person name="Ezra D."/>
            <person name="Gonzalez J."/>
            <person name="Henrissat B."/>
            <person name="Kuo A."/>
            <person name="Liang C."/>
            <person name="Lipzen A."/>
            <person name="Lutzoni F."/>
            <person name="Magnuson J."/>
            <person name="Mondo S."/>
            <person name="Nolan M."/>
            <person name="Ohm R."/>
            <person name="Pangilinan J."/>
            <person name="Park H.-J."/>
            <person name="Ramirez L."/>
            <person name="Alfaro M."/>
            <person name="Sun H."/>
            <person name="Tritt A."/>
            <person name="Yoshinaga Y."/>
            <person name="Zwiers L.-H."/>
            <person name="Turgeon B."/>
            <person name="Goodwin S."/>
            <person name="Spatafora J."/>
            <person name="Crous P."/>
            <person name="Grigoriev I."/>
        </authorList>
    </citation>
    <scope>NUCLEOTIDE SEQUENCE</scope>
    <source>
        <strain evidence="4">CBS 109.77</strain>
    </source>
</reference>
<dbReference type="PANTHER" id="PTHR28260">
    <property type="entry name" value="SPINDLE POLE BODY COMPONENT SPC105"/>
    <property type="match status" value="1"/>
</dbReference>
<feature type="compositionally biased region" description="Basic and acidic residues" evidence="2">
    <location>
        <begin position="499"/>
        <end position="511"/>
    </location>
</feature>
<organism evidence="4 5">
    <name type="scientific">Melanomma pulvis-pyrius CBS 109.77</name>
    <dbReference type="NCBI Taxonomy" id="1314802"/>
    <lineage>
        <taxon>Eukaryota</taxon>
        <taxon>Fungi</taxon>
        <taxon>Dikarya</taxon>
        <taxon>Ascomycota</taxon>
        <taxon>Pezizomycotina</taxon>
        <taxon>Dothideomycetes</taxon>
        <taxon>Pleosporomycetidae</taxon>
        <taxon>Pleosporales</taxon>
        <taxon>Melanommataceae</taxon>
        <taxon>Melanomma</taxon>
    </lineage>
</organism>
<dbReference type="GO" id="GO:0000776">
    <property type="term" value="C:kinetochore"/>
    <property type="evidence" value="ECO:0007669"/>
    <property type="project" value="TreeGrafter"/>
</dbReference>
<dbReference type="Proteomes" id="UP000799757">
    <property type="component" value="Unassembled WGS sequence"/>
</dbReference>
<dbReference type="OrthoDB" id="5592879at2759"/>
<dbReference type="GO" id="GO:1990758">
    <property type="term" value="P:mitotic sister chromatid biorientation"/>
    <property type="evidence" value="ECO:0007669"/>
    <property type="project" value="TreeGrafter"/>
</dbReference>
<feature type="coiled-coil region" evidence="1">
    <location>
        <begin position="910"/>
        <end position="983"/>
    </location>
</feature>
<protein>
    <submittedName>
        <fullName evidence="4">Spc7-domain-containing protein</fullName>
    </submittedName>
</protein>
<gene>
    <name evidence="4" type="ORF">K505DRAFT_377919</name>
</gene>
<dbReference type="SMART" id="SM01315">
    <property type="entry name" value="Spc7_N"/>
    <property type="match status" value="1"/>
</dbReference>
<dbReference type="AlphaFoldDB" id="A0A6A6X137"/>
<dbReference type="Pfam" id="PF18210">
    <property type="entry name" value="Knl1_RWD_C"/>
    <property type="match status" value="1"/>
</dbReference>
<feature type="compositionally biased region" description="Polar residues" evidence="2">
    <location>
        <begin position="134"/>
        <end position="143"/>
    </location>
</feature>
<name>A0A6A6X137_9PLEO</name>
<dbReference type="PANTHER" id="PTHR28260:SF1">
    <property type="entry name" value="SPINDLE POLE BODY COMPONENT SPC105"/>
    <property type="match status" value="1"/>
</dbReference>
<dbReference type="Pfam" id="PF08317">
    <property type="entry name" value="Spc7"/>
    <property type="match status" value="1"/>
</dbReference>
<feature type="compositionally biased region" description="Polar residues" evidence="2">
    <location>
        <begin position="188"/>
        <end position="208"/>
    </location>
</feature>
<dbReference type="InterPro" id="IPR013253">
    <property type="entry name" value="Spc7_domain"/>
</dbReference>
<feature type="compositionally biased region" description="Basic residues" evidence="2">
    <location>
        <begin position="541"/>
        <end position="556"/>
    </location>
</feature>
<dbReference type="Pfam" id="PF15402">
    <property type="entry name" value="MELT_2"/>
    <property type="match status" value="5"/>
</dbReference>
<feature type="compositionally biased region" description="Low complexity" evidence="2">
    <location>
        <begin position="229"/>
        <end position="241"/>
    </location>
</feature>
<proteinExistence type="predicted"/>
<accession>A0A6A6X137</accession>
<sequence>MASNLSKGNITNGLVVGSSFNAPSLSPKKPARKTRSKSIGPGGLAALEQPALSALKESNGNRRKSAFVPAVKSILASNDEDEKKRKDARRKSLARRRVSFAPEATLHTWDVVEYLRDATSSTASSEATRRASAVTQPSSTPSSDVEEPPSTPPEQVEETEISPGSSPASQRDLHQKKRRRSSGIPPMNFNNPDDIFSSSPLSGDNNSPGGSDDAEGESDDGEDATAKLDSSPDSPNSSQSSAKLDAALRQASAHADTQNLDLDDDDDVSMDLADSDITASFKPWAKKTTMSSFQGQENADPFLPAAQSPTQDSEDDDNDMSMDITRAIGRIVPQQPSQSSDSDDMSMDLTIPLGGIRPPTVREPVGRRKSLKRRASLLEISKGSPEERTSNRRTSLRQRVLEENTQPEDETMDFTVAIGGIKSQSVERQDVDSARRNSVDTSFGDETMDFTVAMGSIKDMHATTAEEQSSDLEEDEDMSMEFTNVIGGIKNMGKLAATPEKRKTTKIETPVKSKTPTPKKSPARPRKVEMGAVDPSPFPRKANHSTPKKSPGRPRRSLAPATPDLPPPIQQQIEDFEPSPFVRSAPQSTAKPIEVTSTPTNQSRQVVPNHIPDDPIAAPILNRRRSSLSMVQFSPLPVAQEPTLKSTAILTNNIKLLSTPRKQTLTSPLKRGVTPKKSQTPQQKATTPKQKTPAPKNPTPRKSPSPRKRVVFGEEPAAEEVGDSEIIGEPGEEVERISLQDFLDMTKIRFMDLSTTKRRHTAAPASFRDRELDEVEEESLDRYVIAAACTLPEFELYQHACHEMKQYISDGRHFVRTMEANVMEENPLLFSEYLTAPPDQRIIMDNQFKNLKTSARLDARGEWYRWRSSLLGDLKVGLLGTLDGFRRDESALADQENLLDAVLPPLSGQHQRLETECKQLQQRHDELNSCDREELEHAREQLVAASAQIAETRRLVAQLQEELTQKEARIEAVKERKIECAEEIRVAERVREECRGWSTSEVNNLKAKVTALEQAHNWTITSASSTTITMTHMNDLELYFQPSAFATGENTPNASISLNYVGETAATHPRPLTTSKRFFLQLIRAHLHCIPQSQTRIAHLLGLVRNAWATALAVAEGVCWLEHSYITEESILSDERMAISTNMLLPGLQTKVRATFDIGVSISTNGVETQVASKAEIVYGEKYSEDKMSAFLSDFCGQEVVVEGNTAIWADGVFDLAGRLKATGRKGERA</sequence>
<dbReference type="GO" id="GO:0034501">
    <property type="term" value="P:protein localization to kinetochore"/>
    <property type="evidence" value="ECO:0007669"/>
    <property type="project" value="TreeGrafter"/>
</dbReference>